<sequence length="931" mass="103207">MARFSAPFLFGFSDACRSCRKRAIFPYALLRRARPCGGSSPNISRCRGTDREANGDIMNIEKYTERVRGFIQSAQTFALSSGNQQFTPEHILKVLIDDDEGLAASLVERAGGRVGDVRMGLQSALEKLPKVSGGNDQLYLSQPLAKVFSLAEELASKAGDSFVTVERLLTALAMEKSAKTSEILSAAGVTPTALNRVINDMRKGRTADSASAESNYDALKKYARDLTEDARAGKLDPVIGRDEEIRRTIQVLSRRTKNNPVLIGEPGVGKTAIAEGLALRIVNGDVPESLKDKQLMALDMGALIAGAKYRGEFEERLKAVLSEVQTAAGQIILFIDEMHTLVGAGKTDGAMDASNLLKPALARGELHCVGATTLEEYRKYVEKDAALARRFQPVFVDEPTVEDTISILRGLKEKYEQHHKVRVSDSALVAAATLSNRYITDRFLPDKAIDLVDEAASRLRMQVDSKPEELDEIDRRIMQLKIEREALKVETDAASKDRLQRIEKELSDLEEESAELTAKWQAEKQKLGLAADLKRQLEEARNALAIAQRNGEFQKAGELAYGTIPQLEKQLADAESQENKGSLLEETVTPDHVAQVISRWTGIPVDRMLEGEREKLLRMEDEIGKRVVGQGEAVQAISKAVRRARAGLQDPNRPIGSFIFLGPTGVGKTELTKALASFLFQDDTAMVRIDMSEFMEKHSVSRLIGAPPGYVGYEEGGVLTEAVRRRPYQVNLFDEIEKAHPDVFNVLLQVLDDGRLTDGQGRTVDFRNTVIIMTSNLGAEYLVNLGENDDVETVRDDVMGVVRASFRPEFLNRVDEIILFHRLRREDMGAIVDIQMQRLQYLLSDRKITLQLEDDAREWLANKGYDPAYGARPLKRVIQKEVQDPLAERILLGDILDGSLVKITAGSDRLNFRPISGAFSAAEPEREDEKA</sequence>
<comment type="subunit">
    <text evidence="10">Homohexamer. The oligomerization is ATP-dependent.</text>
</comment>
<dbReference type="PROSITE" id="PS00870">
    <property type="entry name" value="CLPAB_1"/>
    <property type="match status" value="1"/>
</dbReference>
<evidence type="ECO:0000256" key="7">
    <source>
        <dbReference type="ARBA" id="ARBA00023054"/>
    </source>
</evidence>
<dbReference type="InterPro" id="IPR003959">
    <property type="entry name" value="ATPase_AAA_core"/>
</dbReference>
<dbReference type="Pfam" id="PF00004">
    <property type="entry name" value="AAA"/>
    <property type="match status" value="1"/>
</dbReference>
<dbReference type="SUPFAM" id="SSF81923">
    <property type="entry name" value="Double Clp-N motif"/>
    <property type="match status" value="1"/>
</dbReference>
<comment type="function">
    <text evidence="9">Part of a stress-induced multi-chaperone system, it is involved in the recovery of the cell from heat-induced damage, in cooperation with DnaK, DnaJ and GrpE. Acts before DnaK, in the processing of protein aggregates. Protein binding stimulates the ATPase activity; ATP hydrolysis unfolds the denatured protein aggregates, which probably helps expose new hydrophobic binding sites on the surface of ClpB-bound aggregates, contributing to the solubilization and refolding of denatured protein aggregates by DnaK.</text>
</comment>
<dbReference type="InterPro" id="IPR027417">
    <property type="entry name" value="P-loop_NTPase"/>
</dbReference>
<dbReference type="InterPro" id="IPR017730">
    <property type="entry name" value="Chaperonin_ClpB"/>
</dbReference>
<dbReference type="CDD" id="cd00009">
    <property type="entry name" value="AAA"/>
    <property type="match status" value="1"/>
</dbReference>
<comment type="similarity">
    <text evidence="2 12">Belongs to the ClpA/ClpB family.</text>
</comment>
<dbReference type="GO" id="GO:0042026">
    <property type="term" value="P:protein refolding"/>
    <property type="evidence" value="ECO:0007669"/>
    <property type="project" value="UniProtKB-UniRule"/>
</dbReference>
<evidence type="ECO:0000313" key="15">
    <source>
        <dbReference type="EMBL" id="ABQ61555.1"/>
    </source>
</evidence>
<dbReference type="PROSITE" id="PS00871">
    <property type="entry name" value="CLPAB_2"/>
    <property type="match status" value="1"/>
</dbReference>
<evidence type="ECO:0000256" key="6">
    <source>
        <dbReference type="ARBA" id="ARBA00022840"/>
    </source>
</evidence>
<gene>
    <name evidence="13 15" type="primary">clpB</name>
    <name evidence="15" type="ordered locus">BOV_1797</name>
</gene>
<evidence type="ECO:0000256" key="10">
    <source>
        <dbReference type="ARBA" id="ARBA00026057"/>
    </source>
</evidence>
<dbReference type="GO" id="GO:0005524">
    <property type="term" value="F:ATP binding"/>
    <property type="evidence" value="ECO:0007669"/>
    <property type="project" value="UniProtKB-UniRule"/>
</dbReference>
<keyword evidence="16" id="KW-1185">Reference proteome</keyword>
<keyword evidence="8 12" id="KW-0143">Chaperone</keyword>
<dbReference type="SMART" id="SM01086">
    <property type="entry name" value="ClpB_D2-small"/>
    <property type="match status" value="1"/>
</dbReference>
<dbReference type="InterPro" id="IPR001270">
    <property type="entry name" value="ClpA/B"/>
</dbReference>
<dbReference type="PROSITE" id="PS51903">
    <property type="entry name" value="CLP_R"/>
    <property type="match status" value="1"/>
</dbReference>
<keyword evidence="5 12" id="KW-0547">Nucleotide-binding</keyword>
<dbReference type="KEGG" id="bov:BOV_1797"/>
<dbReference type="Pfam" id="PF02861">
    <property type="entry name" value="Clp_N"/>
    <property type="match status" value="1"/>
</dbReference>
<dbReference type="PRINTS" id="PR00300">
    <property type="entry name" value="CLPPROTEASEA"/>
</dbReference>
<evidence type="ECO:0000259" key="14">
    <source>
        <dbReference type="PROSITE" id="PS51903"/>
    </source>
</evidence>
<evidence type="ECO:0000256" key="12">
    <source>
        <dbReference type="RuleBase" id="RU004432"/>
    </source>
</evidence>
<dbReference type="CDD" id="cd19499">
    <property type="entry name" value="RecA-like_ClpB_Hsp104-like"/>
    <property type="match status" value="1"/>
</dbReference>
<keyword evidence="13" id="KW-0963">Cytoplasm</keyword>
<feature type="coiled-coil region" evidence="13">
    <location>
        <begin position="470"/>
        <end position="550"/>
    </location>
</feature>
<dbReference type="InterPro" id="IPR041546">
    <property type="entry name" value="ClpA/ClpB_AAA_lid"/>
</dbReference>
<evidence type="ECO:0000256" key="5">
    <source>
        <dbReference type="ARBA" id="ARBA00022741"/>
    </source>
</evidence>
<dbReference type="GO" id="GO:0016887">
    <property type="term" value="F:ATP hydrolysis activity"/>
    <property type="evidence" value="ECO:0007669"/>
    <property type="project" value="InterPro"/>
</dbReference>
<dbReference type="SUPFAM" id="SSF52540">
    <property type="entry name" value="P-loop containing nucleoside triphosphate hydrolases"/>
    <property type="match status" value="2"/>
</dbReference>
<evidence type="ECO:0000256" key="2">
    <source>
        <dbReference type="ARBA" id="ARBA00008675"/>
    </source>
</evidence>
<dbReference type="InterPro" id="IPR036628">
    <property type="entry name" value="Clp_N_dom_sf"/>
</dbReference>
<evidence type="ECO:0000256" key="11">
    <source>
        <dbReference type="PROSITE-ProRule" id="PRU01251"/>
    </source>
</evidence>
<dbReference type="Pfam" id="PF17871">
    <property type="entry name" value="AAA_lid_9"/>
    <property type="match status" value="1"/>
</dbReference>
<evidence type="ECO:0000256" key="8">
    <source>
        <dbReference type="ARBA" id="ARBA00023186"/>
    </source>
</evidence>
<dbReference type="GO" id="GO:0005737">
    <property type="term" value="C:cytoplasm"/>
    <property type="evidence" value="ECO:0007669"/>
    <property type="project" value="UniProtKB-SubCell"/>
</dbReference>
<name>A0A0H3AS91_BRUO2</name>
<dbReference type="InterPro" id="IPR050130">
    <property type="entry name" value="ClpA_ClpB"/>
</dbReference>
<evidence type="ECO:0000256" key="13">
    <source>
        <dbReference type="RuleBase" id="RU362034"/>
    </source>
</evidence>
<dbReference type="FunFam" id="3.40.50.300:FF:000025">
    <property type="entry name" value="ATP-dependent Clp protease subunit"/>
    <property type="match status" value="1"/>
</dbReference>
<dbReference type="HOGENOM" id="CLU_005070_4_2_5"/>
<evidence type="ECO:0000256" key="3">
    <source>
        <dbReference type="ARBA" id="ARBA00017574"/>
    </source>
</evidence>
<dbReference type="Gene3D" id="3.40.50.300">
    <property type="entry name" value="P-loop containing nucleotide triphosphate hydrolases"/>
    <property type="match status" value="3"/>
</dbReference>
<dbReference type="PANTHER" id="PTHR11638:SF18">
    <property type="entry name" value="HEAT SHOCK PROTEIN 104"/>
    <property type="match status" value="1"/>
</dbReference>
<dbReference type="PANTHER" id="PTHR11638">
    <property type="entry name" value="ATP-DEPENDENT CLP PROTEASE"/>
    <property type="match status" value="1"/>
</dbReference>
<accession>A0A0H3AS91</accession>
<reference evidence="16" key="1">
    <citation type="journal article" date="2009" name="PLoS ONE">
        <title>Genome degradation in Brucella ovis corresponds with narrowing of its host range and tissue tropism.</title>
        <authorList>
            <person name="Tsolis R.M."/>
            <person name="Seshadri R."/>
            <person name="Santos R.L."/>
            <person name="Sangari F.J."/>
            <person name="Lobo J.M."/>
            <person name="de Jong M.F."/>
            <person name="Ren Q."/>
            <person name="Myers G."/>
            <person name="Brinkac L.M."/>
            <person name="Nelson W.C."/>
            <person name="Deboy R.T."/>
            <person name="Angiuoli S."/>
            <person name="Khouri H."/>
            <person name="Dimitrov G."/>
            <person name="Robinson J.R."/>
            <person name="Mulligan S."/>
            <person name="Walker R.L."/>
            <person name="Elzer P.E."/>
            <person name="Hassan K.A."/>
            <person name="Paulsen I.T."/>
        </authorList>
    </citation>
    <scope>NUCLEOTIDE SEQUENCE [LARGE SCALE GENOMIC DNA]</scope>
    <source>
        <strain evidence="16">ATCC 25840 / 63/290 / NCTC 10512</strain>
    </source>
</reference>
<protein>
    <recommendedName>
        <fullName evidence="3 13">Chaperone protein ClpB</fullName>
    </recommendedName>
</protein>
<keyword evidence="4 11" id="KW-0677">Repeat</keyword>
<dbReference type="Pfam" id="PF10431">
    <property type="entry name" value="ClpB_D2-small"/>
    <property type="match status" value="1"/>
</dbReference>
<evidence type="ECO:0000256" key="9">
    <source>
        <dbReference type="ARBA" id="ARBA00025613"/>
    </source>
</evidence>
<dbReference type="Gene3D" id="1.10.1780.10">
    <property type="entry name" value="Clp, N-terminal domain"/>
    <property type="match status" value="1"/>
</dbReference>
<dbReference type="InterPro" id="IPR019489">
    <property type="entry name" value="Clp_ATPase_C"/>
</dbReference>
<dbReference type="InterPro" id="IPR018368">
    <property type="entry name" value="ClpA/B_CS1"/>
</dbReference>
<dbReference type="InterPro" id="IPR004176">
    <property type="entry name" value="Clp_R_N"/>
</dbReference>
<dbReference type="EMBL" id="CP000708">
    <property type="protein sequence ID" value="ABQ61555.1"/>
    <property type="molecule type" value="Genomic_DNA"/>
</dbReference>
<dbReference type="Pfam" id="PF07724">
    <property type="entry name" value="AAA_2"/>
    <property type="match status" value="1"/>
</dbReference>
<proteinExistence type="inferred from homology"/>
<organism evidence="15 16">
    <name type="scientific">Brucella ovis (strain ATCC 25840 / 63/290 / NCTC 10512)</name>
    <dbReference type="NCBI Taxonomy" id="444178"/>
    <lineage>
        <taxon>Bacteria</taxon>
        <taxon>Pseudomonadati</taxon>
        <taxon>Pseudomonadota</taxon>
        <taxon>Alphaproteobacteria</taxon>
        <taxon>Hyphomicrobiales</taxon>
        <taxon>Brucellaceae</taxon>
        <taxon>Brucella/Ochrobactrum group</taxon>
        <taxon>Brucella</taxon>
    </lineage>
</organism>
<dbReference type="InterPro" id="IPR028299">
    <property type="entry name" value="ClpA/B_CS2"/>
</dbReference>
<comment type="subcellular location">
    <subcellularLocation>
        <location evidence="1 13">Cytoplasm</location>
    </subcellularLocation>
</comment>
<dbReference type="FunFam" id="3.40.50.300:FF:000120">
    <property type="entry name" value="ATP-dependent chaperone ClpB"/>
    <property type="match status" value="1"/>
</dbReference>
<keyword evidence="6 12" id="KW-0067">ATP-binding</keyword>
<dbReference type="FunFam" id="3.40.50.300:FF:000010">
    <property type="entry name" value="Chaperone clpB 1, putative"/>
    <property type="match status" value="1"/>
</dbReference>
<evidence type="ECO:0000256" key="1">
    <source>
        <dbReference type="ARBA" id="ARBA00004496"/>
    </source>
</evidence>
<keyword evidence="7 13" id="KW-0175">Coiled coil</keyword>
<comment type="subunit">
    <text evidence="13">Homohexamer; The oligomerization is ATP-dependent.</text>
</comment>
<dbReference type="Proteomes" id="UP000006383">
    <property type="component" value="Chromosome I"/>
</dbReference>
<feature type="domain" description="Clp R" evidence="14">
    <location>
        <begin position="60"/>
        <end position="204"/>
    </location>
</feature>
<evidence type="ECO:0000313" key="16">
    <source>
        <dbReference type="Proteomes" id="UP000006383"/>
    </source>
</evidence>
<dbReference type="SMART" id="SM00382">
    <property type="entry name" value="AAA"/>
    <property type="match status" value="2"/>
</dbReference>
<dbReference type="AlphaFoldDB" id="A0A0H3AS91"/>
<evidence type="ECO:0000256" key="4">
    <source>
        <dbReference type="ARBA" id="ARBA00022737"/>
    </source>
</evidence>
<dbReference type="NCBIfam" id="TIGR03346">
    <property type="entry name" value="chaperone_ClpB"/>
    <property type="match status" value="1"/>
</dbReference>
<dbReference type="GO" id="GO:0034605">
    <property type="term" value="P:cellular response to heat"/>
    <property type="evidence" value="ECO:0007669"/>
    <property type="project" value="TreeGrafter"/>
</dbReference>
<keyword evidence="13" id="KW-0346">Stress response</keyword>
<dbReference type="InterPro" id="IPR003593">
    <property type="entry name" value="AAA+_ATPase"/>
</dbReference>
<dbReference type="Gene3D" id="1.10.8.60">
    <property type="match status" value="1"/>
</dbReference>